<dbReference type="EMBL" id="JAPDRQ010000244">
    <property type="protein sequence ID" value="KAJ9651633.1"/>
    <property type="molecule type" value="Genomic_DNA"/>
</dbReference>
<organism evidence="1 2">
    <name type="scientific">Neophaeococcomyces mojaviensis</name>
    <dbReference type="NCBI Taxonomy" id="3383035"/>
    <lineage>
        <taxon>Eukaryota</taxon>
        <taxon>Fungi</taxon>
        <taxon>Dikarya</taxon>
        <taxon>Ascomycota</taxon>
        <taxon>Pezizomycotina</taxon>
        <taxon>Eurotiomycetes</taxon>
        <taxon>Chaetothyriomycetidae</taxon>
        <taxon>Chaetothyriales</taxon>
        <taxon>Chaetothyriales incertae sedis</taxon>
        <taxon>Neophaeococcomyces</taxon>
    </lineage>
</organism>
<protein>
    <submittedName>
        <fullName evidence="1">Uncharacterized protein</fullName>
    </submittedName>
</protein>
<comment type="caution">
    <text evidence="1">The sequence shown here is derived from an EMBL/GenBank/DDBJ whole genome shotgun (WGS) entry which is preliminary data.</text>
</comment>
<name>A0ACC2ZVR6_9EURO</name>
<sequence length="338" mass="37688">MSSTAAWMQRVHVPQGFPKVNTDAAPTAVFLVLFLAGAISNIILFRRNTARGHKFLFNGLCVGFCMARVVTCSLRLAWTCNIEDRDLAIAATIFVAAGVLILFIINLLFAQRILRGLHPHLGWHKAISRTFLVLYALIPLLLAMVITATVQSFFTTDRNIVRMDIDMQRGASSYFLFFAFLPMPITLFALLYPKTSEPDHFGKGAWAHKAAVVLGASAFLCLGAGFRIGTLFISWTTALTQNPPWWNAKWCFYFFNFTVELIVIVMYLVLRIDLLFHVPDGSKGPGSYSRNAKLSETKVGDDNSEIRRLQRASTDRTLHTETEPQSPVGAHVSEKGQV</sequence>
<reference evidence="1" key="1">
    <citation type="submission" date="2022-10" db="EMBL/GenBank/DDBJ databases">
        <title>Culturing micro-colonial fungi from biological soil crusts in the Mojave desert and describing Neophaeococcomyces mojavensis, and introducing the new genera and species Taxawa tesnikishii.</title>
        <authorList>
            <person name="Kurbessoian T."/>
            <person name="Stajich J.E."/>
        </authorList>
    </citation>
    <scope>NUCLEOTIDE SEQUENCE</scope>
    <source>
        <strain evidence="1">JES_112</strain>
    </source>
</reference>
<evidence type="ECO:0000313" key="1">
    <source>
        <dbReference type="EMBL" id="KAJ9651633.1"/>
    </source>
</evidence>
<proteinExistence type="predicted"/>
<keyword evidence="2" id="KW-1185">Reference proteome</keyword>
<dbReference type="Proteomes" id="UP001172386">
    <property type="component" value="Unassembled WGS sequence"/>
</dbReference>
<evidence type="ECO:0000313" key="2">
    <source>
        <dbReference type="Proteomes" id="UP001172386"/>
    </source>
</evidence>
<gene>
    <name evidence="1" type="ORF">H2198_009106</name>
</gene>
<accession>A0ACC2ZVR6</accession>